<keyword evidence="6" id="KW-0813">Transport</keyword>
<dbReference type="GO" id="GO:0006121">
    <property type="term" value="P:mitochondrial electron transport, succinate to ubiquinone"/>
    <property type="evidence" value="ECO:0007669"/>
    <property type="project" value="TreeGrafter"/>
</dbReference>
<dbReference type="EC" id="1.3.5.1" evidence="5"/>
<accession>A0A8S3RRV5</accession>
<dbReference type="InterPro" id="IPR009072">
    <property type="entry name" value="Histone-fold"/>
</dbReference>
<evidence type="ECO:0000256" key="6">
    <source>
        <dbReference type="ARBA" id="ARBA00022448"/>
    </source>
</evidence>
<evidence type="ECO:0000256" key="13">
    <source>
        <dbReference type="ARBA" id="ARBA00023136"/>
    </source>
</evidence>
<dbReference type="GO" id="GO:0046982">
    <property type="term" value="F:protein heterodimerization activity"/>
    <property type="evidence" value="ECO:0007669"/>
    <property type="project" value="InterPro"/>
</dbReference>
<organism evidence="16 17">
    <name type="scientific">Mytilus edulis</name>
    <name type="common">Blue mussel</name>
    <dbReference type="NCBI Taxonomy" id="6550"/>
    <lineage>
        <taxon>Eukaryota</taxon>
        <taxon>Metazoa</taxon>
        <taxon>Spiralia</taxon>
        <taxon>Lophotrochozoa</taxon>
        <taxon>Mollusca</taxon>
        <taxon>Bivalvia</taxon>
        <taxon>Autobranchia</taxon>
        <taxon>Pteriomorphia</taxon>
        <taxon>Mytilida</taxon>
        <taxon>Mytiloidea</taxon>
        <taxon>Mytilidae</taxon>
        <taxon>Mytilinae</taxon>
        <taxon>Mytilus</taxon>
    </lineage>
</organism>
<dbReference type="SMART" id="SM00427">
    <property type="entry name" value="H2B"/>
    <property type="match status" value="1"/>
</dbReference>
<evidence type="ECO:0000256" key="10">
    <source>
        <dbReference type="ARBA" id="ARBA00022982"/>
    </source>
</evidence>
<evidence type="ECO:0000256" key="1">
    <source>
        <dbReference type="ARBA" id="ARBA00001974"/>
    </source>
</evidence>
<dbReference type="OrthoDB" id="6256412at2759"/>
<keyword evidence="10" id="KW-0249">Electron transport</keyword>
<dbReference type="Proteomes" id="UP000683360">
    <property type="component" value="Unassembled WGS sequence"/>
</dbReference>
<evidence type="ECO:0000256" key="11">
    <source>
        <dbReference type="ARBA" id="ARBA00023002"/>
    </source>
</evidence>
<sequence length="231" mass="26322">MLICSFVNDIFERIAAEASRLAHYNKRSTITSREIQTAVRLLLPGELAKQCIHNAGEFSVANLDKVRNANGGTTTAELRLAMQKAMQNNAAVFRDGPVLEEGVKKLGELYQQMDDLKITDRGMIWNTDLVETLELQNLMINAVQTMVSACERKESRGAHSREDFKDRIDEYDYSKPVEGQKKKPFEEHWRKHTMVKTEIESGKTELSYRPVIDDTLNLEECPMVPPAVRSY</sequence>
<dbReference type="InterPro" id="IPR015939">
    <property type="entry name" value="Fum_Rdtase/Succ_DH_flav-like_C"/>
</dbReference>
<protein>
    <recommendedName>
        <fullName evidence="5">succinate dehydrogenase</fullName>
        <ecNumber evidence="5">1.3.5.1</ecNumber>
    </recommendedName>
</protein>
<evidence type="ECO:0000313" key="16">
    <source>
        <dbReference type="EMBL" id="CAG2209621.1"/>
    </source>
</evidence>
<comment type="cofactor">
    <cofactor evidence="1">
        <name>FAD</name>
        <dbReference type="ChEBI" id="CHEBI:57692"/>
    </cofactor>
</comment>
<dbReference type="Pfam" id="PF00125">
    <property type="entry name" value="Histone"/>
    <property type="match status" value="1"/>
</dbReference>
<evidence type="ECO:0000313" key="17">
    <source>
        <dbReference type="Proteomes" id="UP000683360"/>
    </source>
</evidence>
<dbReference type="PRINTS" id="PR00621">
    <property type="entry name" value="HISTONEH2B"/>
</dbReference>
<reference evidence="16" key="1">
    <citation type="submission" date="2021-03" db="EMBL/GenBank/DDBJ databases">
        <authorList>
            <person name="Bekaert M."/>
        </authorList>
    </citation>
    <scope>NUCLEOTIDE SEQUENCE</scope>
</reference>
<dbReference type="Gene3D" id="1.20.58.100">
    <property type="entry name" value="Fumarate reductase/succinate dehydrogenase flavoprotein-like, C-terminal domain"/>
    <property type="match status" value="1"/>
</dbReference>
<keyword evidence="17" id="KW-1185">Reference proteome</keyword>
<dbReference type="GO" id="GO:0003677">
    <property type="term" value="F:DNA binding"/>
    <property type="evidence" value="ECO:0007669"/>
    <property type="project" value="InterPro"/>
</dbReference>
<keyword evidence="12" id="KW-0496">Mitochondrion</keyword>
<keyword evidence="13" id="KW-0472">Membrane</keyword>
<name>A0A8S3RRV5_MYTED</name>
<dbReference type="Pfam" id="PF02910">
    <property type="entry name" value="Succ_DH_flav_C"/>
    <property type="match status" value="1"/>
</dbReference>
<dbReference type="AlphaFoldDB" id="A0A8S3RRV5"/>
<dbReference type="SUPFAM" id="SSF47113">
    <property type="entry name" value="Histone-fold"/>
    <property type="match status" value="1"/>
</dbReference>
<dbReference type="EMBL" id="CAJPWZ010001206">
    <property type="protein sequence ID" value="CAG2209621.1"/>
    <property type="molecule type" value="Genomic_DNA"/>
</dbReference>
<evidence type="ECO:0000256" key="7">
    <source>
        <dbReference type="ARBA" id="ARBA00022630"/>
    </source>
</evidence>
<evidence type="ECO:0000259" key="14">
    <source>
        <dbReference type="Pfam" id="PF00125"/>
    </source>
</evidence>
<keyword evidence="8" id="KW-0999">Mitochondrion inner membrane</keyword>
<dbReference type="InterPro" id="IPR000558">
    <property type="entry name" value="Histone_H2B"/>
</dbReference>
<comment type="similarity">
    <text evidence="3">Belongs to the histone H2B family.</text>
</comment>
<dbReference type="GO" id="GO:0009055">
    <property type="term" value="F:electron transfer activity"/>
    <property type="evidence" value="ECO:0007669"/>
    <property type="project" value="TreeGrafter"/>
</dbReference>
<evidence type="ECO:0000256" key="5">
    <source>
        <dbReference type="ARBA" id="ARBA00012792"/>
    </source>
</evidence>
<evidence type="ECO:0000256" key="12">
    <source>
        <dbReference type="ARBA" id="ARBA00023128"/>
    </source>
</evidence>
<dbReference type="InterPro" id="IPR037099">
    <property type="entry name" value="Fum_R/Succ_DH_flav-like_C_sf"/>
</dbReference>
<evidence type="ECO:0000256" key="3">
    <source>
        <dbReference type="ARBA" id="ARBA00006846"/>
    </source>
</evidence>
<dbReference type="GO" id="GO:0050660">
    <property type="term" value="F:flavin adenine dinucleotide binding"/>
    <property type="evidence" value="ECO:0007669"/>
    <property type="project" value="TreeGrafter"/>
</dbReference>
<evidence type="ECO:0000256" key="8">
    <source>
        <dbReference type="ARBA" id="ARBA00022792"/>
    </source>
</evidence>
<dbReference type="InterPro" id="IPR007125">
    <property type="entry name" value="H2A/H2B/H3"/>
</dbReference>
<keyword evidence="9" id="KW-0274">FAD</keyword>
<dbReference type="GO" id="GO:0030527">
    <property type="term" value="F:structural constituent of chromatin"/>
    <property type="evidence" value="ECO:0007669"/>
    <property type="project" value="InterPro"/>
</dbReference>
<comment type="similarity">
    <text evidence="4">Belongs to the FAD-dependent oxidoreductase 2 family. FRD/SDH subfamily.</text>
</comment>
<evidence type="ECO:0000256" key="4">
    <source>
        <dbReference type="ARBA" id="ARBA00008040"/>
    </source>
</evidence>
<keyword evidence="11 16" id="KW-0560">Oxidoreductase</keyword>
<dbReference type="GO" id="GO:0008177">
    <property type="term" value="F:succinate dehydrogenase (quinone) activity"/>
    <property type="evidence" value="ECO:0007669"/>
    <property type="project" value="UniProtKB-EC"/>
</dbReference>
<proteinExistence type="inferred from homology"/>
<dbReference type="GO" id="GO:0005743">
    <property type="term" value="C:mitochondrial inner membrane"/>
    <property type="evidence" value="ECO:0007669"/>
    <property type="project" value="UniProtKB-SubCell"/>
</dbReference>
<comment type="caution">
    <text evidence="16">The sequence shown here is derived from an EMBL/GenBank/DDBJ whole genome shotgun (WGS) entry which is preliminary data.</text>
</comment>
<keyword evidence="7" id="KW-0285">Flavoprotein</keyword>
<dbReference type="PANTHER" id="PTHR11632">
    <property type="entry name" value="SUCCINATE DEHYDROGENASE 2 FLAVOPROTEIN SUBUNIT"/>
    <property type="match status" value="1"/>
</dbReference>
<dbReference type="PANTHER" id="PTHR11632:SF51">
    <property type="entry name" value="SUCCINATE DEHYDROGENASE [UBIQUINONE] FLAVOPROTEIN SUBUNIT, MITOCHONDRIAL"/>
    <property type="match status" value="1"/>
</dbReference>
<dbReference type="FunFam" id="4.10.80.40:FF:000004">
    <property type="entry name" value="Succinate dehydrogenase [ubiquinone] flavoprotein subunit, mitochondrial"/>
    <property type="match status" value="1"/>
</dbReference>
<dbReference type="Gene3D" id="4.10.80.40">
    <property type="entry name" value="succinate dehydrogenase protein domain"/>
    <property type="match status" value="1"/>
</dbReference>
<dbReference type="Gene3D" id="1.10.20.10">
    <property type="entry name" value="Histone, subunit A"/>
    <property type="match status" value="1"/>
</dbReference>
<dbReference type="CDD" id="cd22910">
    <property type="entry name" value="HFD_H2B"/>
    <property type="match status" value="1"/>
</dbReference>
<gene>
    <name evidence="16" type="ORF">MEDL_23754</name>
</gene>
<evidence type="ECO:0000256" key="2">
    <source>
        <dbReference type="ARBA" id="ARBA00004443"/>
    </source>
</evidence>
<evidence type="ECO:0000259" key="15">
    <source>
        <dbReference type="Pfam" id="PF02910"/>
    </source>
</evidence>
<evidence type="ECO:0000256" key="9">
    <source>
        <dbReference type="ARBA" id="ARBA00022827"/>
    </source>
</evidence>
<feature type="domain" description="Core Histone H2A/H2B/H3" evidence="14">
    <location>
        <begin position="4"/>
        <end position="41"/>
    </location>
</feature>
<dbReference type="GO" id="GO:0000786">
    <property type="term" value="C:nucleosome"/>
    <property type="evidence" value="ECO:0007669"/>
    <property type="project" value="InterPro"/>
</dbReference>
<dbReference type="SUPFAM" id="SSF46977">
    <property type="entry name" value="Succinate dehydrogenase/fumarate reductase flavoprotein C-terminal domain"/>
    <property type="match status" value="1"/>
</dbReference>
<dbReference type="InterPro" id="IPR030664">
    <property type="entry name" value="SdhA/FrdA/AprA"/>
</dbReference>
<dbReference type="FunFam" id="1.20.58.100:FF:000001">
    <property type="entry name" value="Succinate dehydrogenase flavoprotein subunit (SdhA)"/>
    <property type="match status" value="1"/>
</dbReference>
<comment type="subcellular location">
    <subcellularLocation>
        <location evidence="2">Mitochondrion inner membrane</location>
        <topology evidence="2">Peripheral membrane protein</topology>
        <orientation evidence="2">Matrix side</orientation>
    </subcellularLocation>
</comment>
<feature type="domain" description="Fumarate reductase/succinate dehydrogenase flavoprotein-like C-terminal" evidence="15">
    <location>
        <begin position="79"/>
        <end position="231"/>
    </location>
</feature>